<name>A0A8S5N685_9CAUD</name>
<dbReference type="EMBL" id="BK015080">
    <property type="protein sequence ID" value="DAD90261.1"/>
    <property type="molecule type" value="Genomic_DNA"/>
</dbReference>
<protein>
    <submittedName>
        <fullName evidence="1">Uncharacterized protein</fullName>
    </submittedName>
</protein>
<organism evidence="1">
    <name type="scientific">Myoviridae sp. ct8ME27</name>
    <dbReference type="NCBI Taxonomy" id="2826622"/>
    <lineage>
        <taxon>Viruses</taxon>
        <taxon>Duplodnaviria</taxon>
        <taxon>Heunggongvirae</taxon>
        <taxon>Uroviricota</taxon>
        <taxon>Caudoviricetes</taxon>
    </lineage>
</organism>
<accession>A0A8S5N685</accession>
<evidence type="ECO:0000313" key="1">
    <source>
        <dbReference type="EMBL" id="DAD90261.1"/>
    </source>
</evidence>
<sequence>MKWNVITAAILKVLDVVHDVLCPYFRDDNDKK</sequence>
<reference evidence="1" key="1">
    <citation type="journal article" date="2021" name="Proc. Natl. Acad. Sci. U.S.A.">
        <title>A Catalog of Tens of Thousands of Viruses from Human Metagenomes Reveals Hidden Associations with Chronic Diseases.</title>
        <authorList>
            <person name="Tisza M.J."/>
            <person name="Buck C.B."/>
        </authorList>
    </citation>
    <scope>NUCLEOTIDE SEQUENCE</scope>
    <source>
        <strain evidence="1">Ct8ME27</strain>
    </source>
</reference>
<proteinExistence type="predicted"/>